<dbReference type="InterPro" id="IPR041685">
    <property type="entry name" value="AAA_GajA/Old/RecF-like"/>
</dbReference>
<protein>
    <recommendedName>
        <fullName evidence="1">Endonuclease GajA/Old nuclease/RecF-like AAA domain-containing protein</fullName>
    </recommendedName>
</protein>
<sequence>MLGEYTHRIDIDPDKKFSIVYGPNGVGKTKMMEIIHGISCLDLRRLKRIPFRCATLRYSDGSCLRVEQSLNSESRMENDEDENSDISLEFSLFRPNHRELIWRTKDDHFRRIVEMRTPFVQESPYTWRDLRDDELITTSELISRHPSLEKYQTNILTIDIEGIFDFVSHTPSYFIETQRLKVAMYDDGYQGNSPWSSMRSEQKSKSMIAKQSEMILNHLSEAQTQHSKIAQTMDRTFPRRVLMDGDSAHAPKADVIAERYNRQNELRTRLARVASVPLEDELALPDKTLSGWELRLLEVYLEDTEEKLKPLVDVLTRIEMLEEFANDRLLNKTLEVNDDKGLVVKRKSDGEVIDLDSLSSGEQHEIILLVGMLFNVPSGSIVLIDEPEISLHVAWQLDFIPMVAKIADLIDFVFIVATHSPQIINGEMSSAVRLGPSGARFE</sequence>
<evidence type="ECO:0000259" key="1">
    <source>
        <dbReference type="Pfam" id="PF13175"/>
    </source>
</evidence>
<dbReference type="Proteomes" id="UP000186769">
    <property type="component" value="Unassembled WGS sequence"/>
</dbReference>
<dbReference type="EMBL" id="MSKW01000014">
    <property type="protein sequence ID" value="OLO76828.1"/>
    <property type="molecule type" value="Genomic_DNA"/>
</dbReference>
<proteinExistence type="predicted"/>
<gene>
    <name evidence="2" type="ORF">BKH15_08080</name>
</gene>
<dbReference type="PANTHER" id="PTHR43581:SF2">
    <property type="entry name" value="EXCINUCLEASE ATPASE SUBUNIT"/>
    <property type="match status" value="1"/>
</dbReference>
<dbReference type="SUPFAM" id="SSF52540">
    <property type="entry name" value="P-loop containing nucleoside triphosphate hydrolases"/>
    <property type="match status" value="1"/>
</dbReference>
<dbReference type="PANTHER" id="PTHR43581">
    <property type="entry name" value="ATP/GTP PHOSPHATASE"/>
    <property type="match status" value="1"/>
</dbReference>
<feature type="domain" description="Endonuclease GajA/Old nuclease/RecF-like AAA" evidence="1">
    <location>
        <begin position="8"/>
        <end position="424"/>
    </location>
</feature>
<reference evidence="2 3" key="1">
    <citation type="submission" date="2016-12" db="EMBL/GenBank/DDBJ databases">
        <title>Genomic comparison of strains in the 'Actinomyces naeslundii' group.</title>
        <authorList>
            <person name="Mughal S.R."/>
            <person name="Do T."/>
            <person name="Gilbert S.C."/>
            <person name="Witherden E.A."/>
            <person name="Didelot X."/>
            <person name="Beighton D."/>
        </authorList>
    </citation>
    <scope>NUCLEOTIDE SEQUENCE [LARGE SCALE GENOMIC DNA]</scope>
    <source>
        <strain evidence="2 3">G53E</strain>
    </source>
</reference>
<comment type="caution">
    <text evidence="2">The sequence shown here is derived from an EMBL/GenBank/DDBJ whole genome shotgun (WGS) entry which is preliminary data.</text>
</comment>
<accession>A0A1Q8X928</accession>
<dbReference type="Gene3D" id="3.40.50.300">
    <property type="entry name" value="P-loop containing nucleotide triphosphate hydrolases"/>
    <property type="match status" value="1"/>
</dbReference>
<evidence type="ECO:0000313" key="3">
    <source>
        <dbReference type="Proteomes" id="UP000186769"/>
    </source>
</evidence>
<organism evidence="2 3">
    <name type="scientific">Actinomyces oris</name>
    <dbReference type="NCBI Taxonomy" id="544580"/>
    <lineage>
        <taxon>Bacteria</taxon>
        <taxon>Bacillati</taxon>
        <taxon>Actinomycetota</taxon>
        <taxon>Actinomycetes</taxon>
        <taxon>Actinomycetales</taxon>
        <taxon>Actinomycetaceae</taxon>
        <taxon>Actinomyces</taxon>
    </lineage>
</organism>
<name>A0A1Q8X928_9ACTO</name>
<dbReference type="AlphaFoldDB" id="A0A1Q8X928"/>
<dbReference type="InterPro" id="IPR027417">
    <property type="entry name" value="P-loop_NTPase"/>
</dbReference>
<dbReference type="Pfam" id="PF13175">
    <property type="entry name" value="AAA_15"/>
    <property type="match status" value="1"/>
</dbReference>
<evidence type="ECO:0000313" key="2">
    <source>
        <dbReference type="EMBL" id="OLO76828.1"/>
    </source>
</evidence>
<dbReference type="InterPro" id="IPR051396">
    <property type="entry name" value="Bact_Antivir_Def_Nuclease"/>
</dbReference>